<dbReference type="Proteomes" id="UP000244060">
    <property type="component" value="Unassembled WGS sequence"/>
</dbReference>
<organism evidence="1 2">
    <name type="scientific">Cereibacter azotoformans</name>
    <dbReference type="NCBI Taxonomy" id="43057"/>
    <lineage>
        <taxon>Bacteria</taxon>
        <taxon>Pseudomonadati</taxon>
        <taxon>Pseudomonadota</taxon>
        <taxon>Alphaproteobacteria</taxon>
        <taxon>Rhodobacterales</taxon>
        <taxon>Paracoccaceae</taxon>
        <taxon>Cereibacter</taxon>
    </lineage>
</organism>
<keyword evidence="2" id="KW-1185">Reference proteome</keyword>
<proteinExistence type="predicted"/>
<evidence type="ECO:0000313" key="1">
    <source>
        <dbReference type="EMBL" id="PTR15284.1"/>
    </source>
</evidence>
<accession>A0A2T5JYN1</accession>
<sequence>MSDPFKHHSSGLDSPALGALAVTPSDSADLATAIRAVTIGGGGTLAFVGVDGTTCTTGELPAGTYALRASSIRATGTTATDITGWI</sequence>
<evidence type="ECO:0000313" key="2">
    <source>
        <dbReference type="Proteomes" id="UP000244060"/>
    </source>
</evidence>
<dbReference type="AlphaFoldDB" id="A0A2T5JYN1"/>
<dbReference type="EMBL" id="QAOT01000014">
    <property type="protein sequence ID" value="PTR15284.1"/>
    <property type="molecule type" value="Genomic_DNA"/>
</dbReference>
<reference evidence="1 2" key="1">
    <citation type="submission" date="2018-04" db="EMBL/GenBank/DDBJ databases">
        <title>Genomic Encyclopedia of Type Strains, Phase III (KMG-III): the genomes of soil and plant-associated and newly described type strains.</title>
        <authorList>
            <person name="Whitman W."/>
        </authorList>
    </citation>
    <scope>NUCLEOTIDE SEQUENCE [LARGE SCALE GENOMIC DNA]</scope>
    <source>
        <strain evidence="1 2">KA25</strain>
    </source>
</reference>
<dbReference type="RefSeq" id="WP_011909536.1">
    <property type="nucleotide sequence ID" value="NZ_CP089971.1"/>
</dbReference>
<comment type="caution">
    <text evidence="1">The sequence shown here is derived from an EMBL/GenBank/DDBJ whole genome shotgun (WGS) entry which is preliminary data.</text>
</comment>
<protein>
    <submittedName>
        <fullName evidence="1">Uncharacterized protein</fullName>
    </submittedName>
</protein>
<name>A0A2T5JYN1_9RHOB</name>
<gene>
    <name evidence="1" type="ORF">C8J28_1144</name>
</gene>
<dbReference type="OrthoDB" id="7916272at2"/>